<reference evidence="1" key="1">
    <citation type="submission" date="2020-05" db="EMBL/GenBank/DDBJ databases">
        <authorList>
            <person name="Chiriac C."/>
            <person name="Salcher M."/>
            <person name="Ghai R."/>
            <person name="Kavagutti S V."/>
        </authorList>
    </citation>
    <scope>NUCLEOTIDE SEQUENCE</scope>
</reference>
<organism evidence="1">
    <name type="scientific">freshwater metagenome</name>
    <dbReference type="NCBI Taxonomy" id="449393"/>
    <lineage>
        <taxon>unclassified sequences</taxon>
        <taxon>metagenomes</taxon>
        <taxon>ecological metagenomes</taxon>
    </lineage>
</organism>
<accession>A0A6J6H914</accession>
<dbReference type="EMBL" id="CAEZUO010000057">
    <property type="protein sequence ID" value="CAB4610037.1"/>
    <property type="molecule type" value="Genomic_DNA"/>
</dbReference>
<evidence type="ECO:0000313" key="1">
    <source>
        <dbReference type="EMBL" id="CAB4610037.1"/>
    </source>
</evidence>
<protein>
    <submittedName>
        <fullName evidence="1">Unannotated protein</fullName>
    </submittedName>
</protein>
<name>A0A6J6H914_9ZZZZ</name>
<proteinExistence type="predicted"/>
<gene>
    <name evidence="1" type="ORF">UFOPK1827_01210</name>
</gene>
<sequence length="179" mass="19251">MASKRSGTVRKHETAVGRDHDDVCSVAMSVGNEGDAIGIGQPFEVLCMWEVGMGHDDGVEIKVSKIGDTFVDCSIESAAGLPQNVCAETSCPFSNCGVVAHDPDLKGCSSAYNCGRHRFGECCPLRWFKGIGETRFCIGERLDGNEYSSCGLRCGHRRSVGRVGCITPRRSFVPILSSQ</sequence>
<dbReference type="AlphaFoldDB" id="A0A6J6H914"/>